<gene>
    <name evidence="1" type="ORF">UX45_C0004G0038</name>
</gene>
<organism evidence="1 2">
    <name type="scientific">Candidatus Uhrbacteria bacterium GW2011_GWF2_46_218</name>
    <dbReference type="NCBI Taxonomy" id="1619001"/>
    <lineage>
        <taxon>Bacteria</taxon>
        <taxon>Candidatus Uhriibacteriota</taxon>
    </lineage>
</organism>
<evidence type="ECO:0000313" key="1">
    <source>
        <dbReference type="EMBL" id="KKU34087.1"/>
    </source>
</evidence>
<name>A0A0G1PN36_9BACT</name>
<evidence type="ECO:0000313" key="2">
    <source>
        <dbReference type="Proteomes" id="UP000034705"/>
    </source>
</evidence>
<proteinExistence type="predicted"/>
<dbReference type="EMBL" id="LCMG01000004">
    <property type="protein sequence ID" value="KKU34087.1"/>
    <property type="molecule type" value="Genomic_DNA"/>
</dbReference>
<protein>
    <submittedName>
        <fullName evidence="1">Uncharacterized protein</fullName>
    </submittedName>
</protein>
<accession>A0A0G1PN36</accession>
<sequence>MQHLFDPNTWNYGLSLPQIVQAIPPPLRKALGGKRKILQQVQQGGGKALGLSICELVAQSDARLRVPPWMMLSRAEQKELLFFEKFPAKHQTLFVPGDPIILRSSHIEEDWMDGDAGTYLSLKSKAFEWRDALERLYGKNIPLVIQKLEPGVGIIVDIGWSQLMHRAVVRIAIGRVCKTPEGIGYTSATFDRDGEIQVRDPETGLLLLPRYKGVELLPTLVDFPFHDFACTLYRAVQKTDIKFGVQLEMVIHPDRPQDWHLVQIRPAPRVVRGTFTPPETKSIPIAWTPVVNTVCVAEGKPVLLMRQQDPLWKWSFRRAWFGQEIDVRDPELLKRVQNSIVLWSVDVQPDVGIKQVEAMSALGALGHISRSRLMINTTHSTFRDRDCFENPAVGGILEIRTDNFDQICGLCQTMKNPRITIVSDGLIGHVYVESQDA</sequence>
<reference evidence="1 2" key="1">
    <citation type="journal article" date="2015" name="Nature">
        <title>rRNA introns, odd ribosomes, and small enigmatic genomes across a large radiation of phyla.</title>
        <authorList>
            <person name="Brown C.T."/>
            <person name="Hug L.A."/>
            <person name="Thomas B.C."/>
            <person name="Sharon I."/>
            <person name="Castelle C.J."/>
            <person name="Singh A."/>
            <person name="Wilkins M.J."/>
            <person name="Williams K.H."/>
            <person name="Banfield J.F."/>
        </authorList>
    </citation>
    <scope>NUCLEOTIDE SEQUENCE [LARGE SCALE GENOMIC DNA]</scope>
</reference>
<dbReference type="Proteomes" id="UP000034705">
    <property type="component" value="Unassembled WGS sequence"/>
</dbReference>
<dbReference type="AlphaFoldDB" id="A0A0G1PN36"/>
<comment type="caution">
    <text evidence="1">The sequence shown here is derived from an EMBL/GenBank/DDBJ whole genome shotgun (WGS) entry which is preliminary data.</text>
</comment>